<evidence type="ECO:0000256" key="5">
    <source>
        <dbReference type="ARBA" id="ARBA00022538"/>
    </source>
</evidence>
<dbReference type="InterPro" id="IPR006153">
    <property type="entry name" value="Cation/H_exchanger_TM"/>
</dbReference>
<evidence type="ECO:0000256" key="8">
    <source>
        <dbReference type="ARBA" id="ARBA00022989"/>
    </source>
</evidence>
<dbReference type="InterPro" id="IPR038770">
    <property type="entry name" value="Na+/solute_symporter_sf"/>
</dbReference>
<feature type="transmembrane region" description="Helical" evidence="12">
    <location>
        <begin position="118"/>
        <end position="138"/>
    </location>
</feature>
<feature type="transmembrane region" description="Helical" evidence="12">
    <location>
        <begin position="302"/>
        <end position="321"/>
    </location>
</feature>
<evidence type="ECO:0000256" key="12">
    <source>
        <dbReference type="SAM" id="Phobius"/>
    </source>
</evidence>
<feature type="transmembrane region" description="Helical" evidence="12">
    <location>
        <begin position="59"/>
        <end position="78"/>
    </location>
</feature>
<feature type="transmembrane region" description="Helical" evidence="12">
    <location>
        <begin position="153"/>
        <end position="174"/>
    </location>
</feature>
<dbReference type="NCBIfam" id="TIGR00932">
    <property type="entry name" value="2a37"/>
    <property type="match status" value="1"/>
</dbReference>
<comment type="similarity">
    <text evidence="2">Belongs to the monovalent cation:proton antiporter 2 (CPA2) transporter (TC 2.A.37) family.</text>
</comment>
<evidence type="ECO:0000256" key="4">
    <source>
        <dbReference type="ARBA" id="ARBA00022449"/>
    </source>
</evidence>
<dbReference type="SUPFAM" id="SSF51735">
    <property type="entry name" value="NAD(P)-binding Rossmann-fold domains"/>
    <property type="match status" value="1"/>
</dbReference>
<dbReference type="Pfam" id="PF02254">
    <property type="entry name" value="TrkA_N"/>
    <property type="match status" value="1"/>
</dbReference>
<organism evidence="14">
    <name type="scientific">Alsobacter sp. KACC 23698</name>
    <dbReference type="NCBI Taxonomy" id="3149229"/>
    <lineage>
        <taxon>Bacteria</taxon>
        <taxon>Pseudomonadati</taxon>
        <taxon>Pseudomonadota</taxon>
        <taxon>Alphaproteobacteria</taxon>
        <taxon>Hyphomicrobiales</taxon>
        <taxon>Alsobacteraceae</taxon>
        <taxon>Alsobacter</taxon>
    </lineage>
</organism>
<evidence type="ECO:0000256" key="3">
    <source>
        <dbReference type="ARBA" id="ARBA00022448"/>
    </source>
</evidence>
<dbReference type="PANTHER" id="PTHR46157:SF8">
    <property type="entry name" value="GLUTATHIONE-REGULATED POTASSIUM-EFFLUX SYSTEM PROTEIN"/>
    <property type="match status" value="1"/>
</dbReference>
<keyword evidence="4" id="KW-0050">Antiport</keyword>
<dbReference type="InterPro" id="IPR004771">
    <property type="entry name" value="K/H_exchanger"/>
</dbReference>
<proteinExistence type="inferred from homology"/>
<feature type="transmembrane region" description="Helical" evidence="12">
    <location>
        <begin position="90"/>
        <end position="112"/>
    </location>
</feature>
<dbReference type="PANTHER" id="PTHR46157">
    <property type="entry name" value="K(+) EFFLUX ANTIPORTER 3, CHLOROPLASTIC"/>
    <property type="match status" value="1"/>
</dbReference>
<dbReference type="AlphaFoldDB" id="A0AAU7JHD9"/>
<dbReference type="Gene3D" id="1.20.1530.20">
    <property type="match status" value="1"/>
</dbReference>
<keyword evidence="6 12" id="KW-0812">Transmembrane</keyword>
<dbReference type="InterPro" id="IPR036291">
    <property type="entry name" value="NAD(P)-bd_dom_sf"/>
</dbReference>
<feature type="transmembrane region" description="Helical" evidence="12">
    <location>
        <begin position="186"/>
        <end position="210"/>
    </location>
</feature>
<feature type="transmembrane region" description="Helical" evidence="12">
    <location>
        <begin position="34"/>
        <end position="53"/>
    </location>
</feature>
<feature type="region of interest" description="Disordered" evidence="11">
    <location>
        <begin position="579"/>
        <end position="628"/>
    </location>
</feature>
<dbReference type="GO" id="GO:1902600">
    <property type="term" value="P:proton transmembrane transport"/>
    <property type="evidence" value="ECO:0007669"/>
    <property type="project" value="InterPro"/>
</dbReference>
<feature type="transmembrane region" description="Helical" evidence="12">
    <location>
        <begin position="333"/>
        <end position="358"/>
    </location>
</feature>
<keyword evidence="7" id="KW-0630">Potassium</keyword>
<dbReference type="InterPro" id="IPR003148">
    <property type="entry name" value="RCK_N"/>
</dbReference>
<dbReference type="Pfam" id="PF00999">
    <property type="entry name" value="Na_H_Exchanger"/>
    <property type="match status" value="1"/>
</dbReference>
<dbReference type="GO" id="GO:0012505">
    <property type="term" value="C:endomembrane system"/>
    <property type="evidence" value="ECO:0007669"/>
    <property type="project" value="UniProtKB-SubCell"/>
</dbReference>
<evidence type="ECO:0000256" key="11">
    <source>
        <dbReference type="SAM" id="MobiDB-lite"/>
    </source>
</evidence>
<evidence type="ECO:0000256" key="9">
    <source>
        <dbReference type="ARBA" id="ARBA00023065"/>
    </source>
</evidence>
<evidence type="ECO:0000313" key="14">
    <source>
        <dbReference type="EMBL" id="XBO39735.1"/>
    </source>
</evidence>
<feature type="domain" description="RCK N-terminal" evidence="13">
    <location>
        <begin position="410"/>
        <end position="526"/>
    </location>
</feature>
<gene>
    <name evidence="14" type="ORF">ABEG18_02825</name>
</gene>
<keyword evidence="9" id="KW-0406">Ion transport</keyword>
<dbReference type="Gene3D" id="3.40.50.720">
    <property type="entry name" value="NAD(P)-binding Rossmann-like Domain"/>
    <property type="match status" value="1"/>
</dbReference>
<feature type="transmembrane region" description="Helical" evidence="12">
    <location>
        <begin position="6"/>
        <end position="27"/>
    </location>
</feature>
<accession>A0AAU7JHD9</accession>
<evidence type="ECO:0000256" key="7">
    <source>
        <dbReference type="ARBA" id="ARBA00022958"/>
    </source>
</evidence>
<dbReference type="GO" id="GO:0005886">
    <property type="term" value="C:plasma membrane"/>
    <property type="evidence" value="ECO:0007669"/>
    <property type="project" value="TreeGrafter"/>
</dbReference>
<evidence type="ECO:0000259" key="13">
    <source>
        <dbReference type="PROSITE" id="PS51201"/>
    </source>
</evidence>
<dbReference type="PROSITE" id="PS51201">
    <property type="entry name" value="RCK_N"/>
    <property type="match status" value="1"/>
</dbReference>
<protein>
    <submittedName>
        <fullName evidence="14">Monovalent cation:proton antiporter-2 (CPA2) family protein</fullName>
    </submittedName>
</protein>
<evidence type="ECO:0000256" key="6">
    <source>
        <dbReference type="ARBA" id="ARBA00022692"/>
    </source>
</evidence>
<dbReference type="RefSeq" id="WP_406856582.1">
    <property type="nucleotide sequence ID" value="NZ_CP157484.1"/>
</dbReference>
<reference evidence="14" key="1">
    <citation type="submission" date="2024-05" db="EMBL/GenBank/DDBJ databases">
        <authorList>
            <person name="Kim S."/>
            <person name="Heo J."/>
            <person name="Choi H."/>
            <person name="Choi Y."/>
            <person name="Kwon S.-W."/>
            <person name="Kim Y."/>
        </authorList>
    </citation>
    <scope>NUCLEOTIDE SEQUENCE</scope>
    <source>
        <strain evidence="14">KACC 23698</strain>
    </source>
</reference>
<dbReference type="FunFam" id="3.40.50.720:FF:000036">
    <property type="entry name" value="Glutathione-regulated potassium-efflux system protein KefB"/>
    <property type="match status" value="1"/>
</dbReference>
<sequence>MAEHSEASFLAPILIFCLSAVVAVPLFKRLGLGAVIGYLVAGLAIGPAGLRLFTDANMVRTVAEIGVVMLLFVIGLELKPSKLLAMRRDIFGLGAAQFLVSGAVIAAAAIPLGVPLNGAILLGVSLALSATAIALQILDERGTLQTPHGQRTFAVLLFQDMSVVPILALVPLLAPGSANAGGTDLTGGLLATAQALGSIAAIVLAGRYLLNPFFRVLAWTEAREVMTAAALLVVLGAALIMEHAGMSMALGAFLAGLLLAESNFRHQLEADIEPFRGLLLGLFFMSVGMGMDARLILSNALLLALAAAGLIALKIGVAYALERWMGSPRRDALRSAALLAPAGEFSFVLVPMAGALAILSPAQAGLASAVAALTMVLGPVVAKGVEIALERRDASRPAPEFDLDSFDGAHGAALVIGFGRFGQLATQVLLADGVDVTVIDKDVDRIKAAGRFGFKVYYGDGCRLDVLRASGAGTARVIAVCVDDRHAALAIVELVRLNFPLAQVHARAYDRIHAVDLIKAGVDYQVRETLVSALEFGRETLVALGADEQRAEEVRQAVRDRDEQRLALQQAEGKLRPADYTKIAPRFTPEPLTAPKAKSKALSAETQDVIDSRDGAARSNADAPGGAS</sequence>
<keyword evidence="5" id="KW-0633">Potassium transport</keyword>
<dbReference type="GO" id="GO:0008324">
    <property type="term" value="F:monoatomic cation transmembrane transporter activity"/>
    <property type="evidence" value="ECO:0007669"/>
    <property type="project" value="InterPro"/>
</dbReference>
<keyword evidence="3" id="KW-0813">Transport</keyword>
<dbReference type="GO" id="GO:0015297">
    <property type="term" value="F:antiporter activity"/>
    <property type="evidence" value="ECO:0007669"/>
    <property type="project" value="UniProtKB-KW"/>
</dbReference>
<name>A0AAU7JHD9_9HYPH</name>
<keyword evidence="10 12" id="KW-0472">Membrane</keyword>
<dbReference type="EMBL" id="CP157484">
    <property type="protein sequence ID" value="XBO39735.1"/>
    <property type="molecule type" value="Genomic_DNA"/>
</dbReference>
<dbReference type="GO" id="GO:0006813">
    <property type="term" value="P:potassium ion transport"/>
    <property type="evidence" value="ECO:0007669"/>
    <property type="project" value="UniProtKB-KW"/>
</dbReference>
<evidence type="ECO:0000256" key="10">
    <source>
        <dbReference type="ARBA" id="ARBA00023136"/>
    </source>
</evidence>
<evidence type="ECO:0000256" key="2">
    <source>
        <dbReference type="ARBA" id="ARBA00005551"/>
    </source>
</evidence>
<keyword evidence="8 12" id="KW-1133">Transmembrane helix</keyword>
<evidence type="ECO:0000256" key="1">
    <source>
        <dbReference type="ARBA" id="ARBA00004127"/>
    </source>
</evidence>
<comment type="subcellular location">
    <subcellularLocation>
        <location evidence="1">Endomembrane system</location>
        <topology evidence="1">Multi-pass membrane protein</topology>
    </subcellularLocation>
</comment>